<proteinExistence type="predicted"/>
<dbReference type="OrthoDB" id="9780425at2"/>
<evidence type="ECO:0000259" key="1">
    <source>
        <dbReference type="Pfam" id="PF01208"/>
    </source>
</evidence>
<dbReference type="InterPro" id="IPR052024">
    <property type="entry name" value="Methanogen_methyltrans"/>
</dbReference>
<dbReference type="InterPro" id="IPR000257">
    <property type="entry name" value="Uroporphyrinogen_deCOase"/>
</dbReference>
<evidence type="ECO:0000313" key="3">
    <source>
        <dbReference type="Proteomes" id="UP000239735"/>
    </source>
</evidence>
<dbReference type="Gene3D" id="3.20.20.210">
    <property type="match status" value="1"/>
</dbReference>
<organism evidence="2 3">
    <name type="scientific">Candidatus Sulfuritelmatomonas gaucii</name>
    <dbReference type="NCBI Taxonomy" id="2043161"/>
    <lineage>
        <taxon>Bacteria</taxon>
        <taxon>Pseudomonadati</taxon>
        <taxon>Acidobacteriota</taxon>
        <taxon>Terriglobia</taxon>
        <taxon>Terriglobales</taxon>
        <taxon>Acidobacteriaceae</taxon>
        <taxon>Candidatus Sulfuritelmatomonas</taxon>
    </lineage>
</organism>
<dbReference type="SUPFAM" id="SSF51726">
    <property type="entry name" value="UROD/MetE-like"/>
    <property type="match status" value="1"/>
</dbReference>
<dbReference type="PANTHER" id="PTHR47099:SF1">
    <property type="entry name" value="METHYLCOBAMIDE:COM METHYLTRANSFERASE MTBA"/>
    <property type="match status" value="1"/>
</dbReference>
<dbReference type="CDD" id="cd03465">
    <property type="entry name" value="URO-D_like"/>
    <property type="match status" value="1"/>
</dbReference>
<evidence type="ECO:0000313" key="2">
    <source>
        <dbReference type="EMBL" id="SPE18795.1"/>
    </source>
</evidence>
<reference evidence="3" key="1">
    <citation type="submission" date="2018-02" db="EMBL/GenBank/DDBJ databases">
        <authorList>
            <person name="Hausmann B."/>
        </authorList>
    </citation>
    <scope>NUCLEOTIDE SEQUENCE [LARGE SCALE GENOMIC DNA]</scope>
    <source>
        <strain evidence="3">Peat soil MAG SbA5</strain>
    </source>
</reference>
<dbReference type="PANTHER" id="PTHR47099">
    <property type="entry name" value="METHYLCOBAMIDE:COM METHYLTRANSFERASE MTBA"/>
    <property type="match status" value="1"/>
</dbReference>
<feature type="domain" description="Uroporphyrinogen decarboxylase (URO-D)" evidence="1">
    <location>
        <begin position="3"/>
        <end position="334"/>
    </location>
</feature>
<dbReference type="EMBL" id="OKRB01000072">
    <property type="protein sequence ID" value="SPE18795.1"/>
    <property type="molecule type" value="Genomic_DNA"/>
</dbReference>
<name>A0A2N9L763_9BACT</name>
<dbReference type="Pfam" id="PF01208">
    <property type="entry name" value="URO-D"/>
    <property type="match status" value="1"/>
</dbReference>
<dbReference type="InterPro" id="IPR038071">
    <property type="entry name" value="UROD/MetE-like_sf"/>
</dbReference>
<protein>
    <submittedName>
        <fullName evidence="2">Uroporphyrinogen decarboxylase (URO-D)</fullName>
    </submittedName>
</protein>
<dbReference type="AlphaFoldDB" id="A0A2N9L763"/>
<dbReference type="GO" id="GO:0004853">
    <property type="term" value="F:uroporphyrinogen decarboxylase activity"/>
    <property type="evidence" value="ECO:0007669"/>
    <property type="project" value="InterPro"/>
</dbReference>
<accession>A0A2N9L763</accession>
<gene>
    <name evidence="2" type="ORF">SBA5_170038</name>
</gene>
<dbReference type="GO" id="GO:0006779">
    <property type="term" value="P:porphyrin-containing compound biosynthetic process"/>
    <property type="evidence" value="ECO:0007669"/>
    <property type="project" value="InterPro"/>
</dbReference>
<dbReference type="Proteomes" id="UP000239735">
    <property type="component" value="Unassembled WGS sequence"/>
</dbReference>
<sequence>MTGRERIIAILAGRAPDRIPVMPITMMFAADVLGVRYGQYARDYQILAEAQLKTAELFGFDYVSAISDPTREAADAGAAIRWYDDQPPAVIENEALFADKSALVQAKGPHPLSGGRMEDRIRGIEALRQRVAGNLLIEGWVEGPCAEAADLRGINRLMMDFSDDPAFVHDLFAFTVETAIRFAAAQIEAGANMIGIGDAAASLVGPRIYKEFVWPWEKKLVDAIHAAGGMVRLHICGNTRRILDGMGALGCEMVDIDFPVPMNEARSAMGPRQVLAGNLNPLAEFRDGTPRTINLSLKKLQSQAGPHWIVAAGCEIVRDTPHKNVHTLAKFAQTHYADILVAPSLP</sequence>